<feature type="non-terminal residue" evidence="2">
    <location>
        <position position="93"/>
    </location>
</feature>
<dbReference type="GO" id="GO:0016874">
    <property type="term" value="F:ligase activity"/>
    <property type="evidence" value="ECO:0007669"/>
    <property type="project" value="UniProtKB-KW"/>
</dbReference>
<evidence type="ECO:0000256" key="1">
    <source>
        <dbReference type="ARBA" id="ARBA00022917"/>
    </source>
</evidence>
<reference evidence="2 3" key="1">
    <citation type="submission" date="2020-03" db="EMBL/GenBank/DDBJ databases">
        <title>Salinimicrobium sp. nov, isolated from SCS.</title>
        <authorList>
            <person name="Cao W.R."/>
        </authorList>
    </citation>
    <scope>NUCLEOTIDE SEQUENCE [LARGE SCALE GENOMIC DNA]</scope>
    <source>
        <strain evidence="3">J15B91</strain>
    </source>
</reference>
<dbReference type="InterPro" id="IPR018163">
    <property type="entry name" value="Thr/Ala-tRNA-synth_IIc_edit"/>
</dbReference>
<evidence type="ECO:0000313" key="2">
    <source>
        <dbReference type="EMBL" id="NJW55904.1"/>
    </source>
</evidence>
<organism evidence="2 3">
    <name type="scientific">Salinimicrobium oceani</name>
    <dbReference type="NCBI Taxonomy" id="2722702"/>
    <lineage>
        <taxon>Bacteria</taxon>
        <taxon>Pseudomonadati</taxon>
        <taxon>Bacteroidota</taxon>
        <taxon>Flavobacteriia</taxon>
        <taxon>Flavobacteriales</taxon>
        <taxon>Flavobacteriaceae</taxon>
        <taxon>Salinimicrobium</taxon>
    </lineage>
</organism>
<dbReference type="PANTHER" id="PTHR11451:SF44">
    <property type="entry name" value="THREONINE--TRNA LIGASE, CHLOROPLASTIC_MITOCHONDRIAL 2"/>
    <property type="match status" value="1"/>
</dbReference>
<accession>A0ABX1D8A5</accession>
<dbReference type="EMBL" id="JAAVJR010001690">
    <property type="protein sequence ID" value="NJW55904.1"/>
    <property type="molecule type" value="Genomic_DNA"/>
</dbReference>
<protein>
    <submittedName>
        <fullName evidence="2">Threonine--tRNA ligase</fullName>
    </submittedName>
</protein>
<dbReference type="Gene3D" id="3.30.54.20">
    <property type="match status" value="1"/>
</dbReference>
<keyword evidence="3" id="KW-1185">Reference proteome</keyword>
<dbReference type="SUPFAM" id="SSF55186">
    <property type="entry name" value="ThrRS/AlaRS common domain"/>
    <property type="match status" value="1"/>
</dbReference>
<evidence type="ECO:0000313" key="3">
    <source>
        <dbReference type="Proteomes" id="UP000703674"/>
    </source>
</evidence>
<sequence>AKLTIGPSIENGFYYDVDFGEQKISDSDFKKIEDRMLEIARGKHDFSMRSVPKEEALGYYRRENNPFKVELIENLDDGTITFCDHDTFTDLCR</sequence>
<comment type="caution">
    <text evidence="2">The sequence shown here is derived from an EMBL/GenBank/DDBJ whole genome shotgun (WGS) entry which is preliminary data.</text>
</comment>
<gene>
    <name evidence="2" type="ORF">HC175_23610</name>
</gene>
<dbReference type="Proteomes" id="UP000703674">
    <property type="component" value="Unassembled WGS sequence"/>
</dbReference>
<name>A0ABX1D8A5_9FLAO</name>
<dbReference type="PANTHER" id="PTHR11451">
    <property type="entry name" value="THREONINE-TRNA LIGASE"/>
    <property type="match status" value="1"/>
</dbReference>
<keyword evidence="1" id="KW-0648">Protein biosynthesis</keyword>
<keyword evidence="2" id="KW-0436">Ligase</keyword>
<feature type="non-terminal residue" evidence="2">
    <location>
        <position position="1"/>
    </location>
</feature>
<proteinExistence type="predicted"/>
<dbReference type="Gene3D" id="3.30.980.10">
    <property type="entry name" value="Threonyl-trna Synthetase, Chain A, domain 2"/>
    <property type="match status" value="1"/>
</dbReference>